<keyword evidence="5" id="KW-0560">Oxidoreductase</keyword>
<dbReference type="Gene3D" id="3.40.30.20">
    <property type="match status" value="1"/>
</dbReference>
<evidence type="ECO:0000256" key="6">
    <source>
        <dbReference type="SAM" id="Phobius"/>
    </source>
</evidence>
<feature type="domain" description="FAD-binding" evidence="7">
    <location>
        <begin position="6"/>
        <end position="348"/>
    </location>
</feature>
<dbReference type="PANTHER" id="PTHR43004">
    <property type="entry name" value="TRK SYSTEM POTASSIUM UPTAKE PROTEIN"/>
    <property type="match status" value="1"/>
</dbReference>
<proteinExistence type="inferred from homology"/>
<name>A0A9P5PDJ8_9AGAR</name>
<dbReference type="InterPro" id="IPR050641">
    <property type="entry name" value="RIFMO-like"/>
</dbReference>
<organism evidence="8 9">
    <name type="scientific">Rhodocollybia butyracea</name>
    <dbReference type="NCBI Taxonomy" id="206335"/>
    <lineage>
        <taxon>Eukaryota</taxon>
        <taxon>Fungi</taxon>
        <taxon>Dikarya</taxon>
        <taxon>Basidiomycota</taxon>
        <taxon>Agaricomycotina</taxon>
        <taxon>Agaricomycetes</taxon>
        <taxon>Agaricomycetidae</taxon>
        <taxon>Agaricales</taxon>
        <taxon>Marasmiineae</taxon>
        <taxon>Omphalotaceae</taxon>
        <taxon>Rhodocollybia</taxon>
    </lineage>
</organism>
<keyword evidence="3" id="KW-0285">Flavoprotein</keyword>
<dbReference type="InterPro" id="IPR036188">
    <property type="entry name" value="FAD/NAD-bd_sf"/>
</dbReference>
<dbReference type="InterPro" id="IPR036249">
    <property type="entry name" value="Thioredoxin-like_sf"/>
</dbReference>
<dbReference type="Gene3D" id="3.50.50.60">
    <property type="entry name" value="FAD/NAD(P)-binding domain"/>
    <property type="match status" value="1"/>
</dbReference>
<dbReference type="InterPro" id="IPR002938">
    <property type="entry name" value="FAD-bd"/>
</dbReference>
<keyword evidence="6" id="KW-1133">Transmembrane helix</keyword>
<evidence type="ECO:0000313" key="8">
    <source>
        <dbReference type="EMBL" id="KAF9061453.1"/>
    </source>
</evidence>
<dbReference type="PANTHER" id="PTHR43004:SF19">
    <property type="entry name" value="BINDING MONOOXYGENASE, PUTATIVE (JCVI)-RELATED"/>
    <property type="match status" value="1"/>
</dbReference>
<sequence length="534" mass="59448">MSSNRVNVLIAGAGPVGLVSALLFLRDGLSVRIITKEMEFRTGYRGPGIMPRTLELYRFLGVLDEIWQASGPVQDMHQYTSPDNGEPPLIAYNGKVEEIKPTPDKPYFAPRIIGQVDHEAILRSFLFKDYGCQVELGTELVSYECSPDSDSIVSATMLKTQLGEDKSTKTEVAHFDWLIGAEGAHSVHTKIWGDISKKAVILRPYLSSHSAQHSTPTEVRVDTRTQIMIAGQEFDFEELTKISRDRDALIELFYRYSGRTDYKFGELVGAGIWRPNIRMVDSFGKGRVYIAGDAAHVHSPTGGQGLNSGIQDVFNLVWKISLVHKKFAPHSLLESYTIERVRVIAAMLGKTTTLFKQTFQSQHKIGTINWPTRGFELRMFGINYRGSPIVLDEVQPPAEVLDPYKISPTSLRKGTITSLFDILKTTAHTALVFTGILGFQTSQALLQALGRYPSEILRVLVIYPSSQSSVVGGAQVDFDELLDTREQAYYTYLRGVNLEEASPGVVVLVRPDGHVGAIVRDVDGIERYFRNLLS</sequence>
<dbReference type="Gene3D" id="3.30.9.10">
    <property type="entry name" value="D-Amino Acid Oxidase, subunit A, domain 2"/>
    <property type="match status" value="1"/>
</dbReference>
<evidence type="ECO:0000313" key="9">
    <source>
        <dbReference type="Proteomes" id="UP000772434"/>
    </source>
</evidence>
<dbReference type="AlphaFoldDB" id="A0A9P5PDJ8"/>
<comment type="cofactor">
    <cofactor evidence="1">
        <name>FAD</name>
        <dbReference type="ChEBI" id="CHEBI:57692"/>
    </cofactor>
</comment>
<dbReference type="GO" id="GO:0016709">
    <property type="term" value="F:oxidoreductase activity, acting on paired donors, with incorporation or reduction of molecular oxygen, NAD(P)H as one donor, and incorporation of one atom of oxygen"/>
    <property type="evidence" value="ECO:0007669"/>
    <property type="project" value="UniProtKB-ARBA"/>
</dbReference>
<feature type="transmembrane region" description="Helical" evidence="6">
    <location>
        <begin position="6"/>
        <end position="25"/>
    </location>
</feature>
<keyword evidence="6" id="KW-0812">Transmembrane</keyword>
<dbReference type="Proteomes" id="UP000772434">
    <property type="component" value="Unassembled WGS sequence"/>
</dbReference>
<dbReference type="Pfam" id="PF01494">
    <property type="entry name" value="FAD_binding_3"/>
    <property type="match status" value="1"/>
</dbReference>
<accession>A0A9P5PDJ8</accession>
<protein>
    <submittedName>
        <fullName evidence="8">FAD binding domain-containing protein</fullName>
    </submittedName>
</protein>
<keyword evidence="4" id="KW-0274">FAD</keyword>
<evidence type="ECO:0000256" key="3">
    <source>
        <dbReference type="ARBA" id="ARBA00022630"/>
    </source>
</evidence>
<keyword evidence="6" id="KW-0472">Membrane</keyword>
<evidence type="ECO:0000256" key="5">
    <source>
        <dbReference type="ARBA" id="ARBA00023002"/>
    </source>
</evidence>
<dbReference type="GO" id="GO:0071949">
    <property type="term" value="F:FAD binding"/>
    <property type="evidence" value="ECO:0007669"/>
    <property type="project" value="InterPro"/>
</dbReference>
<evidence type="ECO:0000256" key="1">
    <source>
        <dbReference type="ARBA" id="ARBA00001974"/>
    </source>
</evidence>
<comment type="caution">
    <text evidence="8">The sequence shown here is derived from an EMBL/GenBank/DDBJ whole genome shotgun (WGS) entry which is preliminary data.</text>
</comment>
<dbReference type="EMBL" id="JADNRY010000202">
    <property type="protein sequence ID" value="KAF9061453.1"/>
    <property type="molecule type" value="Genomic_DNA"/>
</dbReference>
<reference evidence="8" key="1">
    <citation type="submission" date="2020-11" db="EMBL/GenBank/DDBJ databases">
        <authorList>
            <consortium name="DOE Joint Genome Institute"/>
            <person name="Ahrendt S."/>
            <person name="Riley R."/>
            <person name="Andreopoulos W."/>
            <person name="Labutti K."/>
            <person name="Pangilinan J."/>
            <person name="Ruiz-Duenas F.J."/>
            <person name="Barrasa J.M."/>
            <person name="Sanchez-Garcia M."/>
            <person name="Camarero S."/>
            <person name="Miyauchi S."/>
            <person name="Serrano A."/>
            <person name="Linde D."/>
            <person name="Babiker R."/>
            <person name="Drula E."/>
            <person name="Ayuso-Fernandez I."/>
            <person name="Pacheco R."/>
            <person name="Padilla G."/>
            <person name="Ferreira P."/>
            <person name="Barriuso J."/>
            <person name="Kellner H."/>
            <person name="Castanera R."/>
            <person name="Alfaro M."/>
            <person name="Ramirez L."/>
            <person name="Pisabarro A.G."/>
            <person name="Kuo A."/>
            <person name="Tritt A."/>
            <person name="Lipzen A."/>
            <person name="He G."/>
            <person name="Yan M."/>
            <person name="Ng V."/>
            <person name="Cullen D."/>
            <person name="Martin F."/>
            <person name="Rosso M.-N."/>
            <person name="Henrissat B."/>
            <person name="Hibbett D."/>
            <person name="Martinez A.T."/>
            <person name="Grigoriev I.V."/>
        </authorList>
    </citation>
    <scope>NUCLEOTIDE SEQUENCE</scope>
    <source>
        <strain evidence="8">AH 40177</strain>
    </source>
</reference>
<dbReference type="InterPro" id="IPR038220">
    <property type="entry name" value="PHOX_C_sf"/>
</dbReference>
<comment type="similarity">
    <text evidence="2">Belongs to the PheA/TfdB FAD monooxygenase family.</text>
</comment>
<evidence type="ECO:0000256" key="4">
    <source>
        <dbReference type="ARBA" id="ARBA00022827"/>
    </source>
</evidence>
<dbReference type="OrthoDB" id="1716816at2759"/>
<dbReference type="PRINTS" id="PR00420">
    <property type="entry name" value="RNGMNOXGNASE"/>
</dbReference>
<evidence type="ECO:0000259" key="7">
    <source>
        <dbReference type="Pfam" id="PF01494"/>
    </source>
</evidence>
<gene>
    <name evidence="8" type="ORF">BDP27DRAFT_1428975</name>
</gene>
<dbReference type="SUPFAM" id="SSF51905">
    <property type="entry name" value="FAD/NAD(P)-binding domain"/>
    <property type="match status" value="1"/>
</dbReference>
<evidence type="ECO:0000256" key="2">
    <source>
        <dbReference type="ARBA" id="ARBA00007801"/>
    </source>
</evidence>
<keyword evidence="9" id="KW-1185">Reference proteome</keyword>
<dbReference type="SUPFAM" id="SSF52833">
    <property type="entry name" value="Thioredoxin-like"/>
    <property type="match status" value="1"/>
</dbReference>